<keyword evidence="6" id="KW-1278">Translocase</keyword>
<keyword evidence="5 8" id="KW-0067">ATP-binding</keyword>
<evidence type="ECO:0000256" key="4">
    <source>
        <dbReference type="ARBA" id="ARBA00022741"/>
    </source>
</evidence>
<dbReference type="SUPFAM" id="SSF52540">
    <property type="entry name" value="P-loop containing nucleoside triphosphate hydrolases"/>
    <property type="match status" value="1"/>
</dbReference>
<proteinExistence type="inferred from homology"/>
<keyword evidence="4 8" id="KW-0547">Nucleotide-binding</keyword>
<dbReference type="GO" id="GO:0016887">
    <property type="term" value="F:ATP hydrolysis activity"/>
    <property type="evidence" value="ECO:0007669"/>
    <property type="project" value="InterPro"/>
</dbReference>
<accession>A0A9E2KQI3</accession>
<comment type="function">
    <text evidence="8">ATP-binding (A) component of a common energy-coupling factor (ECF) ABC-transporter complex.</text>
</comment>
<dbReference type="FunFam" id="3.40.50.300:FF:000224">
    <property type="entry name" value="Energy-coupling factor transporter ATP-binding protein EcfA"/>
    <property type="match status" value="1"/>
</dbReference>
<keyword evidence="3 8" id="KW-1003">Cell membrane</keyword>
<evidence type="ECO:0000313" key="10">
    <source>
        <dbReference type="EMBL" id="MBU3827731.1"/>
    </source>
</evidence>
<evidence type="ECO:0000256" key="5">
    <source>
        <dbReference type="ARBA" id="ARBA00022840"/>
    </source>
</evidence>
<dbReference type="PANTHER" id="PTHR43553:SF27">
    <property type="entry name" value="ENERGY-COUPLING FACTOR TRANSPORTER ATP-BINDING PROTEIN ECFA2"/>
    <property type="match status" value="1"/>
</dbReference>
<dbReference type="PANTHER" id="PTHR43553">
    <property type="entry name" value="HEAVY METAL TRANSPORTER"/>
    <property type="match status" value="1"/>
</dbReference>
<organism evidence="10 11">
    <name type="scientific">Candidatus Lactobacillus pullistercoris</name>
    <dbReference type="NCBI Taxonomy" id="2838636"/>
    <lineage>
        <taxon>Bacteria</taxon>
        <taxon>Bacillati</taxon>
        <taxon>Bacillota</taxon>
        <taxon>Bacilli</taxon>
        <taxon>Lactobacillales</taxon>
        <taxon>Lactobacillaceae</taxon>
        <taxon>Lactobacillus</taxon>
    </lineage>
</organism>
<reference evidence="10" key="2">
    <citation type="submission" date="2021-04" db="EMBL/GenBank/DDBJ databases">
        <authorList>
            <person name="Gilroy R."/>
        </authorList>
    </citation>
    <scope>NUCLEOTIDE SEQUENCE</scope>
    <source>
        <strain evidence="10">F6-686</strain>
    </source>
</reference>
<keyword evidence="10" id="KW-0378">Hydrolase</keyword>
<dbReference type="EMBL" id="JAHLFT010000013">
    <property type="protein sequence ID" value="MBU3827731.1"/>
    <property type="molecule type" value="Genomic_DNA"/>
</dbReference>
<comment type="subunit">
    <text evidence="8">Forms a stable energy-coupling factor (ECF) transporter complex composed of 2 membrane-embedded substrate-binding proteins (S component), 2 ATP-binding proteins (A component) and 2 transmembrane proteins (T component).</text>
</comment>
<evidence type="ECO:0000259" key="9">
    <source>
        <dbReference type="PROSITE" id="PS50893"/>
    </source>
</evidence>
<dbReference type="InterPro" id="IPR017871">
    <property type="entry name" value="ABC_transporter-like_CS"/>
</dbReference>
<dbReference type="InterPro" id="IPR003593">
    <property type="entry name" value="AAA+_ATPase"/>
</dbReference>
<keyword evidence="7 8" id="KW-0472">Membrane</keyword>
<comment type="similarity">
    <text evidence="8">Belongs to the ABC transporter superfamily. Energy-coupling factor EcfA family.</text>
</comment>
<comment type="subcellular location">
    <subcellularLocation>
        <location evidence="1 8">Cell membrane</location>
        <topology evidence="1 8">Peripheral membrane protein</topology>
    </subcellularLocation>
</comment>
<evidence type="ECO:0000256" key="1">
    <source>
        <dbReference type="ARBA" id="ARBA00004202"/>
    </source>
</evidence>
<reference evidence="10" key="1">
    <citation type="journal article" date="2021" name="PeerJ">
        <title>Extensive microbial diversity within the chicken gut microbiome revealed by metagenomics and culture.</title>
        <authorList>
            <person name="Gilroy R."/>
            <person name="Ravi A."/>
            <person name="Getino M."/>
            <person name="Pursley I."/>
            <person name="Horton D.L."/>
            <person name="Alikhan N.F."/>
            <person name="Baker D."/>
            <person name="Gharbi K."/>
            <person name="Hall N."/>
            <person name="Watson M."/>
            <person name="Adriaenssens E.M."/>
            <person name="Foster-Nyarko E."/>
            <person name="Jarju S."/>
            <person name="Secka A."/>
            <person name="Antonio M."/>
            <person name="Oren A."/>
            <person name="Chaudhuri R.R."/>
            <person name="La Ragione R."/>
            <person name="Hildebrand F."/>
            <person name="Pallen M.J."/>
        </authorList>
    </citation>
    <scope>NUCLEOTIDE SEQUENCE</scope>
    <source>
        <strain evidence="10">F6-686</strain>
    </source>
</reference>
<keyword evidence="2 8" id="KW-0813">Transport</keyword>
<dbReference type="InterPro" id="IPR015856">
    <property type="entry name" value="ABC_transpr_CbiO/EcfA_su"/>
</dbReference>
<sequence length="281" mass="31717">MSIKFKNVTYVYSPNSPLEKIGLKDVSFEIKNNSFVALIGHTGSGKSTLIQHFNALLKPTEGEIEIAGNKITPNTSNKNLKELRRKVSLVFQFPETQLFETSVLRDIAFGPKNFGYNEEEANKLALKWLKKVGLPEKIADSSPFDLSGGQMRRVAIAGVMAYQPDILCLDEPAAGLDPRARKEMMNLFRDYQRKGHTVILVTHNMNDVVNFADDVLVMEHGRLIKHDTPENVFADKNWVEEHSLEEPTASLFANKLTNYKFDKKPLNLTDLVNGIVENLKR</sequence>
<dbReference type="PROSITE" id="PS00211">
    <property type="entry name" value="ABC_TRANSPORTER_1"/>
    <property type="match status" value="1"/>
</dbReference>
<name>A0A9E2KQI3_9LACO</name>
<dbReference type="InterPro" id="IPR030946">
    <property type="entry name" value="EcfA2"/>
</dbReference>
<dbReference type="CDD" id="cd03225">
    <property type="entry name" value="ABC_cobalt_CbiO_domain1"/>
    <property type="match status" value="1"/>
</dbReference>
<dbReference type="InterPro" id="IPR027417">
    <property type="entry name" value="P-loop_NTPase"/>
</dbReference>
<feature type="domain" description="ABC transporter" evidence="9">
    <location>
        <begin position="3"/>
        <end position="245"/>
    </location>
</feature>
<dbReference type="EC" id="7.-.-.-" evidence="8"/>
<evidence type="ECO:0000256" key="6">
    <source>
        <dbReference type="ARBA" id="ARBA00022967"/>
    </source>
</evidence>
<evidence type="ECO:0000313" key="11">
    <source>
        <dbReference type="Proteomes" id="UP000823844"/>
    </source>
</evidence>
<dbReference type="AlphaFoldDB" id="A0A9E2KQI3"/>
<dbReference type="GO" id="GO:0042626">
    <property type="term" value="F:ATPase-coupled transmembrane transporter activity"/>
    <property type="evidence" value="ECO:0007669"/>
    <property type="project" value="TreeGrafter"/>
</dbReference>
<dbReference type="GO" id="GO:0043190">
    <property type="term" value="C:ATP-binding cassette (ABC) transporter complex"/>
    <property type="evidence" value="ECO:0007669"/>
    <property type="project" value="TreeGrafter"/>
</dbReference>
<protein>
    <recommendedName>
        <fullName evidence="8">Energy-coupling factor transporter ATP-binding protein EcfA2</fullName>
        <ecNumber evidence="8">7.-.-.-</ecNumber>
    </recommendedName>
</protein>
<evidence type="ECO:0000256" key="8">
    <source>
        <dbReference type="RuleBase" id="RU365104"/>
    </source>
</evidence>
<dbReference type="InterPro" id="IPR050095">
    <property type="entry name" value="ECF_ABC_transporter_ATP-bd"/>
</dbReference>
<evidence type="ECO:0000256" key="2">
    <source>
        <dbReference type="ARBA" id="ARBA00022448"/>
    </source>
</evidence>
<dbReference type="Proteomes" id="UP000823844">
    <property type="component" value="Unassembled WGS sequence"/>
</dbReference>
<evidence type="ECO:0000256" key="3">
    <source>
        <dbReference type="ARBA" id="ARBA00022475"/>
    </source>
</evidence>
<dbReference type="GO" id="GO:0005524">
    <property type="term" value="F:ATP binding"/>
    <property type="evidence" value="ECO:0007669"/>
    <property type="project" value="UniProtKB-UniRule"/>
</dbReference>
<dbReference type="Pfam" id="PF00005">
    <property type="entry name" value="ABC_tran"/>
    <property type="match status" value="1"/>
</dbReference>
<evidence type="ECO:0000256" key="7">
    <source>
        <dbReference type="ARBA" id="ARBA00023136"/>
    </source>
</evidence>
<dbReference type="SMART" id="SM00382">
    <property type="entry name" value="AAA"/>
    <property type="match status" value="1"/>
</dbReference>
<dbReference type="PROSITE" id="PS50893">
    <property type="entry name" value="ABC_TRANSPORTER_2"/>
    <property type="match status" value="1"/>
</dbReference>
<gene>
    <name evidence="10" type="ORF">H9806_00915</name>
</gene>
<dbReference type="NCBIfam" id="TIGR04521">
    <property type="entry name" value="ECF_ATPase_2"/>
    <property type="match status" value="1"/>
</dbReference>
<dbReference type="Gene3D" id="3.40.50.300">
    <property type="entry name" value="P-loop containing nucleotide triphosphate hydrolases"/>
    <property type="match status" value="1"/>
</dbReference>
<dbReference type="InterPro" id="IPR003439">
    <property type="entry name" value="ABC_transporter-like_ATP-bd"/>
</dbReference>
<comment type="caution">
    <text evidence="10">The sequence shown here is derived from an EMBL/GenBank/DDBJ whole genome shotgun (WGS) entry which is preliminary data.</text>
</comment>